<name>A0AAD6Z7X6_9AGAR</name>
<gene>
    <name evidence="1" type="ORF">DFH08DRAFT_718702</name>
</gene>
<dbReference type="Proteomes" id="UP001218218">
    <property type="component" value="Unassembled WGS sequence"/>
</dbReference>
<reference evidence="1" key="1">
    <citation type="submission" date="2023-03" db="EMBL/GenBank/DDBJ databases">
        <title>Massive genome expansion in bonnet fungi (Mycena s.s.) driven by repeated elements and novel gene families across ecological guilds.</title>
        <authorList>
            <consortium name="Lawrence Berkeley National Laboratory"/>
            <person name="Harder C.B."/>
            <person name="Miyauchi S."/>
            <person name="Viragh M."/>
            <person name="Kuo A."/>
            <person name="Thoen E."/>
            <person name="Andreopoulos B."/>
            <person name="Lu D."/>
            <person name="Skrede I."/>
            <person name="Drula E."/>
            <person name="Henrissat B."/>
            <person name="Morin E."/>
            <person name="Kohler A."/>
            <person name="Barry K."/>
            <person name="LaButti K."/>
            <person name="Morin E."/>
            <person name="Salamov A."/>
            <person name="Lipzen A."/>
            <person name="Mereny Z."/>
            <person name="Hegedus B."/>
            <person name="Baldrian P."/>
            <person name="Stursova M."/>
            <person name="Weitz H."/>
            <person name="Taylor A."/>
            <person name="Grigoriev I.V."/>
            <person name="Nagy L.G."/>
            <person name="Martin F."/>
            <person name="Kauserud H."/>
        </authorList>
    </citation>
    <scope>NUCLEOTIDE SEQUENCE</scope>
    <source>
        <strain evidence="1">CBHHK002</strain>
    </source>
</reference>
<comment type="caution">
    <text evidence="1">The sequence shown here is derived from an EMBL/GenBank/DDBJ whole genome shotgun (WGS) entry which is preliminary data.</text>
</comment>
<evidence type="ECO:0000313" key="2">
    <source>
        <dbReference type="Proteomes" id="UP001218218"/>
    </source>
</evidence>
<keyword evidence="2" id="KW-1185">Reference proteome</keyword>
<proteinExistence type="predicted"/>
<feature type="non-terminal residue" evidence="1">
    <location>
        <position position="1"/>
    </location>
</feature>
<organism evidence="1 2">
    <name type="scientific">Mycena albidolilacea</name>
    <dbReference type="NCBI Taxonomy" id="1033008"/>
    <lineage>
        <taxon>Eukaryota</taxon>
        <taxon>Fungi</taxon>
        <taxon>Dikarya</taxon>
        <taxon>Basidiomycota</taxon>
        <taxon>Agaricomycotina</taxon>
        <taxon>Agaricomycetes</taxon>
        <taxon>Agaricomycetidae</taxon>
        <taxon>Agaricales</taxon>
        <taxon>Marasmiineae</taxon>
        <taxon>Mycenaceae</taxon>
        <taxon>Mycena</taxon>
    </lineage>
</organism>
<sequence>DVLNLAFGWCAIQALGDFDPTKGGHLVLWDLMLVIEFPPGTLILIPSATLSHANIPVQAGDTRVSFTQFISGGLFRYVDNGYRMEGELADADPAEYTRLMEKKQLQWENGL</sequence>
<evidence type="ECO:0000313" key="1">
    <source>
        <dbReference type="EMBL" id="KAJ7310667.1"/>
    </source>
</evidence>
<dbReference type="Gene3D" id="3.60.130.30">
    <property type="match status" value="1"/>
</dbReference>
<dbReference type="AlphaFoldDB" id="A0AAD6Z7X6"/>
<dbReference type="EMBL" id="JARIHO010000078">
    <property type="protein sequence ID" value="KAJ7310667.1"/>
    <property type="molecule type" value="Genomic_DNA"/>
</dbReference>
<protein>
    <submittedName>
        <fullName evidence="1">Uncharacterized protein</fullName>
    </submittedName>
</protein>
<accession>A0AAD6Z7X6</accession>